<dbReference type="EMBL" id="FMYP01000015">
    <property type="protein sequence ID" value="SDC02746.1"/>
    <property type="molecule type" value="Genomic_DNA"/>
</dbReference>
<comment type="similarity">
    <text evidence="1">Belongs to the sterol desaturase family.</text>
</comment>
<evidence type="ECO:0000313" key="5">
    <source>
        <dbReference type="EMBL" id="SDC02746.1"/>
    </source>
</evidence>
<gene>
    <name evidence="5" type="ORF">SAMN05216323_10154</name>
</gene>
<evidence type="ECO:0000313" key="6">
    <source>
        <dbReference type="Proteomes" id="UP000199452"/>
    </source>
</evidence>
<dbReference type="PANTHER" id="PTHR31899:SF9">
    <property type="entry name" value="BETA-CAROTENE 3-HYDROXYLASE 1, CHLOROPLASTIC"/>
    <property type="match status" value="1"/>
</dbReference>
<dbReference type="AlphaFoldDB" id="A0A1G6IAH1"/>
<protein>
    <submittedName>
        <fullName evidence="5">Beta-carotene 3-hydroxylase</fullName>
    </submittedName>
</protein>
<keyword evidence="6" id="KW-1185">Reference proteome</keyword>
<accession>A0A1G6IAH1</accession>
<dbReference type="InterPro" id="IPR045019">
    <property type="entry name" value="BETA-OHASE-like"/>
</dbReference>
<keyword evidence="4" id="KW-0472">Membrane</keyword>
<sequence length="157" mass="18463">MVNIVLLILAYFFMEFVAWSNHKYVMHGFLWNWHIDHHRKDNLQGLPLNTEDKLLEKNDLFFLVYAIPAIILMIVGFSIQSMPMVFVSVGITLYGFTYFAIHDIIIHNRIKISFLQGKHNFFIEAVIKAHTAHHKPKNKQDFNNYGLLVFPLKFLKS</sequence>
<keyword evidence="4" id="KW-0812">Transmembrane</keyword>
<organism evidence="5 6">
    <name type="scientific">Williamwhitmania taraxaci</name>
    <dbReference type="NCBI Taxonomy" id="1640674"/>
    <lineage>
        <taxon>Bacteria</taxon>
        <taxon>Pseudomonadati</taxon>
        <taxon>Bacteroidota</taxon>
        <taxon>Bacteroidia</taxon>
        <taxon>Bacteroidales</taxon>
        <taxon>Williamwhitmaniaceae</taxon>
        <taxon>Williamwhitmania</taxon>
    </lineage>
</organism>
<keyword evidence="2" id="KW-0125">Carotenoid biosynthesis</keyword>
<reference evidence="5 6" key="1">
    <citation type="submission" date="2016-09" db="EMBL/GenBank/DDBJ databases">
        <authorList>
            <person name="Capua I."/>
            <person name="De Benedictis P."/>
            <person name="Joannis T."/>
            <person name="Lombin L.H."/>
            <person name="Cattoli G."/>
        </authorList>
    </citation>
    <scope>NUCLEOTIDE SEQUENCE [LARGE SCALE GENOMIC DNA]</scope>
    <source>
        <strain evidence="5 6">A7P-90m</strain>
    </source>
</reference>
<feature type="transmembrane region" description="Helical" evidence="4">
    <location>
        <begin position="84"/>
        <end position="101"/>
    </location>
</feature>
<evidence type="ECO:0000256" key="2">
    <source>
        <dbReference type="ARBA" id="ARBA00022746"/>
    </source>
</evidence>
<dbReference type="GO" id="GO:0016119">
    <property type="term" value="P:carotene metabolic process"/>
    <property type="evidence" value="ECO:0007669"/>
    <property type="project" value="TreeGrafter"/>
</dbReference>
<dbReference type="GO" id="GO:0016123">
    <property type="term" value="P:xanthophyll biosynthetic process"/>
    <property type="evidence" value="ECO:0007669"/>
    <property type="project" value="TreeGrafter"/>
</dbReference>
<evidence type="ECO:0000256" key="1">
    <source>
        <dbReference type="ARBA" id="ARBA00009324"/>
    </source>
</evidence>
<dbReference type="Proteomes" id="UP000199452">
    <property type="component" value="Unassembled WGS sequence"/>
</dbReference>
<dbReference type="GO" id="GO:0010291">
    <property type="term" value="F:beta-carotene 3-hydroxylase activity"/>
    <property type="evidence" value="ECO:0007669"/>
    <property type="project" value="TreeGrafter"/>
</dbReference>
<dbReference type="PANTHER" id="PTHR31899">
    <property type="entry name" value="BETA-CAROTENE 3-HYDROXYLASE 1, CHLOROPLASTIC"/>
    <property type="match status" value="1"/>
</dbReference>
<dbReference type="STRING" id="1640674.SAMN05216323_10154"/>
<keyword evidence="3" id="KW-0560">Oxidoreductase</keyword>
<evidence type="ECO:0000256" key="3">
    <source>
        <dbReference type="ARBA" id="ARBA00023002"/>
    </source>
</evidence>
<keyword evidence="4" id="KW-1133">Transmembrane helix</keyword>
<evidence type="ECO:0000256" key="4">
    <source>
        <dbReference type="SAM" id="Phobius"/>
    </source>
</evidence>
<name>A0A1G6IAH1_9BACT</name>
<proteinExistence type="inferred from homology"/>
<feature type="transmembrane region" description="Helical" evidence="4">
    <location>
        <begin position="60"/>
        <end position="77"/>
    </location>
</feature>